<dbReference type="EMBL" id="JAWQEG010001216">
    <property type="protein sequence ID" value="KAK3881445.1"/>
    <property type="molecule type" value="Genomic_DNA"/>
</dbReference>
<name>A0AAE1FW08_PETCI</name>
<protein>
    <submittedName>
        <fullName evidence="2">Uncharacterized protein</fullName>
    </submittedName>
</protein>
<dbReference type="Proteomes" id="UP001286313">
    <property type="component" value="Unassembled WGS sequence"/>
</dbReference>
<keyword evidence="3" id="KW-1185">Reference proteome</keyword>
<dbReference type="AlphaFoldDB" id="A0AAE1FW08"/>
<proteinExistence type="predicted"/>
<organism evidence="2 3">
    <name type="scientific">Petrolisthes cinctipes</name>
    <name type="common">Flat porcelain crab</name>
    <dbReference type="NCBI Taxonomy" id="88211"/>
    <lineage>
        <taxon>Eukaryota</taxon>
        <taxon>Metazoa</taxon>
        <taxon>Ecdysozoa</taxon>
        <taxon>Arthropoda</taxon>
        <taxon>Crustacea</taxon>
        <taxon>Multicrustacea</taxon>
        <taxon>Malacostraca</taxon>
        <taxon>Eumalacostraca</taxon>
        <taxon>Eucarida</taxon>
        <taxon>Decapoda</taxon>
        <taxon>Pleocyemata</taxon>
        <taxon>Anomura</taxon>
        <taxon>Galatheoidea</taxon>
        <taxon>Porcellanidae</taxon>
        <taxon>Petrolisthes</taxon>
    </lineage>
</organism>
<evidence type="ECO:0000313" key="2">
    <source>
        <dbReference type="EMBL" id="KAK3881445.1"/>
    </source>
</evidence>
<feature type="region of interest" description="Disordered" evidence="1">
    <location>
        <begin position="150"/>
        <end position="180"/>
    </location>
</feature>
<evidence type="ECO:0000313" key="3">
    <source>
        <dbReference type="Proteomes" id="UP001286313"/>
    </source>
</evidence>
<gene>
    <name evidence="2" type="ORF">Pcinc_014101</name>
</gene>
<comment type="caution">
    <text evidence="2">The sequence shown here is derived from an EMBL/GenBank/DDBJ whole genome shotgun (WGS) entry which is preliminary data.</text>
</comment>
<sequence length="260" mass="29811">MDRLQFLRTSLSIQHDKDLASHLSAAYRASTIRQAQLNWKVFQQWLPVDFSDIMEDIILRFLIYLDEVKKLSPHCIMNYKIALAHPLQLAFGVNMSHRSFNLLARSQFLQRPPTAKKIPTWSFEAALVTFSQPEFNPPEASTEKLLLKSPLLHGPGHHQQSHRTGLQHHGGNHGHQRTSDSTCPKIISFQKSEYQSPIRTDHHLSCATYHSPLPWERLKRLPQKNDRGSPLGIHLCAPHIVKTPESWKTALLARLNHQDS</sequence>
<accession>A0AAE1FW08</accession>
<reference evidence="2" key="1">
    <citation type="submission" date="2023-10" db="EMBL/GenBank/DDBJ databases">
        <title>Genome assemblies of two species of porcelain crab, Petrolisthes cinctipes and Petrolisthes manimaculis (Anomura: Porcellanidae).</title>
        <authorList>
            <person name="Angst P."/>
        </authorList>
    </citation>
    <scope>NUCLEOTIDE SEQUENCE</scope>
    <source>
        <strain evidence="2">PB745_01</strain>
        <tissue evidence="2">Gill</tissue>
    </source>
</reference>
<evidence type="ECO:0000256" key="1">
    <source>
        <dbReference type="SAM" id="MobiDB-lite"/>
    </source>
</evidence>